<proteinExistence type="predicted"/>
<dbReference type="Pfam" id="PF05743">
    <property type="entry name" value="UEV"/>
    <property type="match status" value="1"/>
</dbReference>
<reference evidence="3" key="1">
    <citation type="submission" date="2022-07" db="EMBL/GenBank/DDBJ databases">
        <title>Genome Sequence of Xylaria arbuscula.</title>
        <authorList>
            <person name="Buettner E."/>
        </authorList>
    </citation>
    <scope>NUCLEOTIDE SEQUENCE</scope>
    <source>
        <strain evidence="3">VT107</strain>
    </source>
</reference>
<accession>A0A9W8N444</accession>
<dbReference type="InterPro" id="IPR008883">
    <property type="entry name" value="UEV_N"/>
</dbReference>
<dbReference type="AlphaFoldDB" id="A0A9W8N444"/>
<evidence type="ECO:0000256" key="1">
    <source>
        <dbReference type="SAM" id="MobiDB-lite"/>
    </source>
</evidence>
<dbReference type="VEuPathDB" id="FungiDB:F4678DRAFT_249170"/>
<dbReference type="PANTHER" id="PTHR23306:SF3">
    <property type="entry name" value="TUMOR SUPPRESSOR PROTEIN 101"/>
    <property type="match status" value="1"/>
</dbReference>
<dbReference type="Gene3D" id="3.10.110.10">
    <property type="entry name" value="Ubiquitin Conjugating Enzyme"/>
    <property type="match status" value="1"/>
</dbReference>
<dbReference type="GO" id="GO:0000813">
    <property type="term" value="C:ESCRT I complex"/>
    <property type="evidence" value="ECO:0007669"/>
    <property type="project" value="TreeGrafter"/>
</dbReference>
<feature type="compositionally biased region" description="Pro residues" evidence="1">
    <location>
        <begin position="291"/>
        <end position="307"/>
    </location>
</feature>
<sequence>MVVQQHVLNWLYSVLTSEYHDVNRTYNDVAQALDQYPSLSPRTDVHTFDHGASALLLHLSGTIPVIFRGTTYRFPISLWVPHTYPREPPLGYVTPTETMMVRPGQHVDPQGRIYHPYLVRWAEFWDSPTYSNHHIRRVAHDHRLPPPKGDDLPQVVSPTTARADGPPLPPLPQKGVQQSSQYTANQPGRQAAPAANRLSRYDTAPPLPPQGPQPHAQTPVNQPVQAPPQAYSQMPPNFQYQSQYQRPGYAQEAPASGSQQTIDHRRQSYVPGPAEPPSYGGGPPNWHQPVPQQPAPQPIAKPPPPPDLMDEPLTLSLPSPSNLPAPPIPPNPEKDALLRQLASTLHTMRQRARQQNESSLAGLSAQRGAMLTALQNIQNDSAALTPLSNLLASNTAPDAQAPCH</sequence>
<dbReference type="Proteomes" id="UP001148614">
    <property type="component" value="Unassembled WGS sequence"/>
</dbReference>
<protein>
    <recommendedName>
        <fullName evidence="2">UEV domain-containing protein</fullName>
    </recommendedName>
</protein>
<dbReference type="CDD" id="cd11685">
    <property type="entry name" value="UEV_TSG101-like"/>
    <property type="match status" value="1"/>
</dbReference>
<feature type="compositionally biased region" description="Polar residues" evidence="1">
    <location>
        <begin position="231"/>
        <end position="245"/>
    </location>
</feature>
<comment type="caution">
    <text evidence="3">The sequence shown here is derived from an EMBL/GenBank/DDBJ whole genome shotgun (WGS) entry which is preliminary data.</text>
</comment>
<feature type="region of interest" description="Disordered" evidence="1">
    <location>
        <begin position="141"/>
        <end position="329"/>
    </location>
</feature>
<dbReference type="EMBL" id="JANPWZ010003206">
    <property type="protein sequence ID" value="KAJ3553795.1"/>
    <property type="molecule type" value="Genomic_DNA"/>
</dbReference>
<dbReference type="GO" id="GO:0043130">
    <property type="term" value="F:ubiquitin binding"/>
    <property type="evidence" value="ECO:0007669"/>
    <property type="project" value="TreeGrafter"/>
</dbReference>
<feature type="compositionally biased region" description="Low complexity" evidence="1">
    <location>
        <begin position="213"/>
        <end position="230"/>
    </location>
</feature>
<evidence type="ECO:0000259" key="2">
    <source>
        <dbReference type="PROSITE" id="PS51322"/>
    </source>
</evidence>
<dbReference type="InterPro" id="IPR016135">
    <property type="entry name" value="UBQ-conjugating_enzyme/RWD"/>
</dbReference>
<evidence type="ECO:0000313" key="4">
    <source>
        <dbReference type="Proteomes" id="UP001148614"/>
    </source>
</evidence>
<dbReference type="SUPFAM" id="SSF54495">
    <property type="entry name" value="UBC-like"/>
    <property type="match status" value="1"/>
</dbReference>
<evidence type="ECO:0000313" key="3">
    <source>
        <dbReference type="EMBL" id="KAJ3553795.1"/>
    </source>
</evidence>
<dbReference type="GO" id="GO:0015031">
    <property type="term" value="P:protein transport"/>
    <property type="evidence" value="ECO:0007669"/>
    <property type="project" value="InterPro"/>
</dbReference>
<keyword evidence="4" id="KW-1185">Reference proteome</keyword>
<dbReference type="PANTHER" id="PTHR23306">
    <property type="entry name" value="TUMOR SUSCEPTIBILITY GENE 101 PROTEIN-RELATED"/>
    <property type="match status" value="1"/>
</dbReference>
<dbReference type="InterPro" id="IPR052070">
    <property type="entry name" value="ESCRT-I_UEV_domain"/>
</dbReference>
<gene>
    <name evidence="3" type="ORF">NPX13_g10792</name>
</gene>
<feature type="domain" description="UEV" evidence="2">
    <location>
        <begin position="6"/>
        <end position="158"/>
    </location>
</feature>
<feature type="compositionally biased region" description="Basic and acidic residues" evidence="1">
    <location>
        <begin position="141"/>
        <end position="151"/>
    </location>
</feature>
<feature type="compositionally biased region" description="Polar residues" evidence="1">
    <location>
        <begin position="175"/>
        <end position="188"/>
    </location>
</feature>
<name>A0A9W8N444_9PEZI</name>
<organism evidence="3 4">
    <name type="scientific">Xylaria arbuscula</name>
    <dbReference type="NCBI Taxonomy" id="114810"/>
    <lineage>
        <taxon>Eukaryota</taxon>
        <taxon>Fungi</taxon>
        <taxon>Dikarya</taxon>
        <taxon>Ascomycota</taxon>
        <taxon>Pezizomycotina</taxon>
        <taxon>Sordariomycetes</taxon>
        <taxon>Xylariomycetidae</taxon>
        <taxon>Xylariales</taxon>
        <taxon>Xylariaceae</taxon>
        <taxon>Xylaria</taxon>
    </lineage>
</organism>
<dbReference type="PROSITE" id="PS51322">
    <property type="entry name" value="UEV"/>
    <property type="match status" value="1"/>
</dbReference>